<dbReference type="Pfam" id="PF17754">
    <property type="entry name" value="TetR_C_14"/>
    <property type="match status" value="1"/>
</dbReference>
<evidence type="ECO:0000256" key="4">
    <source>
        <dbReference type="PROSITE-ProRule" id="PRU00335"/>
    </source>
</evidence>
<keyword evidence="2 4" id="KW-0238">DNA-binding</keyword>
<feature type="domain" description="HTH tetR-type" evidence="5">
    <location>
        <begin position="9"/>
        <end position="69"/>
    </location>
</feature>
<dbReference type="Gene3D" id="1.10.357.10">
    <property type="entry name" value="Tetracycline Repressor, domain 2"/>
    <property type="match status" value="1"/>
</dbReference>
<dbReference type="RefSeq" id="WP_209646703.1">
    <property type="nucleotide sequence ID" value="NZ_JAGINW010000001.1"/>
</dbReference>
<organism evidence="6 7">
    <name type="scientific">Kibdelosporangium banguiense</name>
    <dbReference type="NCBI Taxonomy" id="1365924"/>
    <lineage>
        <taxon>Bacteria</taxon>
        <taxon>Bacillati</taxon>
        <taxon>Actinomycetota</taxon>
        <taxon>Actinomycetes</taxon>
        <taxon>Pseudonocardiales</taxon>
        <taxon>Pseudonocardiaceae</taxon>
        <taxon>Kibdelosporangium</taxon>
    </lineage>
</organism>
<evidence type="ECO:0000313" key="6">
    <source>
        <dbReference type="EMBL" id="MBP2330022.1"/>
    </source>
</evidence>
<keyword evidence="1" id="KW-0805">Transcription regulation</keyword>
<evidence type="ECO:0000256" key="2">
    <source>
        <dbReference type="ARBA" id="ARBA00023125"/>
    </source>
</evidence>
<dbReference type="PROSITE" id="PS50977">
    <property type="entry name" value="HTH_TETR_2"/>
    <property type="match status" value="1"/>
</dbReference>
<evidence type="ECO:0000313" key="7">
    <source>
        <dbReference type="Proteomes" id="UP001519332"/>
    </source>
</evidence>
<gene>
    <name evidence="6" type="ORF">JOF56_010407</name>
</gene>
<proteinExistence type="predicted"/>
<dbReference type="InterPro" id="IPR050109">
    <property type="entry name" value="HTH-type_TetR-like_transc_reg"/>
</dbReference>
<dbReference type="PANTHER" id="PTHR30055:SF238">
    <property type="entry name" value="MYCOFACTOCIN BIOSYNTHESIS TRANSCRIPTIONAL REGULATOR MFTR-RELATED"/>
    <property type="match status" value="1"/>
</dbReference>
<evidence type="ECO:0000256" key="3">
    <source>
        <dbReference type="ARBA" id="ARBA00023163"/>
    </source>
</evidence>
<dbReference type="InterPro" id="IPR001647">
    <property type="entry name" value="HTH_TetR"/>
</dbReference>
<protein>
    <submittedName>
        <fullName evidence="6">AcrR family transcriptional regulator</fullName>
    </submittedName>
</protein>
<accession>A0ABS4U044</accession>
<dbReference type="PRINTS" id="PR00455">
    <property type="entry name" value="HTHTETR"/>
</dbReference>
<dbReference type="InterPro" id="IPR041347">
    <property type="entry name" value="MftR_C"/>
</dbReference>
<evidence type="ECO:0000259" key="5">
    <source>
        <dbReference type="PROSITE" id="PS50977"/>
    </source>
</evidence>
<name>A0ABS4U044_9PSEU</name>
<reference evidence="6 7" key="1">
    <citation type="submission" date="2021-03" db="EMBL/GenBank/DDBJ databases">
        <title>Sequencing the genomes of 1000 actinobacteria strains.</title>
        <authorList>
            <person name="Klenk H.-P."/>
        </authorList>
    </citation>
    <scope>NUCLEOTIDE SEQUENCE [LARGE SCALE GENOMIC DNA]</scope>
    <source>
        <strain evidence="6 7">DSM 46670</strain>
    </source>
</reference>
<dbReference type="InterPro" id="IPR009057">
    <property type="entry name" value="Homeodomain-like_sf"/>
</dbReference>
<evidence type="ECO:0000256" key="1">
    <source>
        <dbReference type="ARBA" id="ARBA00023015"/>
    </source>
</evidence>
<keyword evidence="3" id="KW-0804">Transcription</keyword>
<feature type="DNA-binding region" description="H-T-H motif" evidence="4">
    <location>
        <begin position="32"/>
        <end position="51"/>
    </location>
</feature>
<sequence length="201" mass="22404">MGLRELKMARTRQLIADKAFELFVERGFDQTTVEQIAAAAEVGPRTLYRYYPTKEALIVKFVEAHLLVAVERLREQPDDAPLSEALYALIDSVITTTMENADRVLAIYEMAGRAPGIQAQFSEVWKRWCDSVSDEVARRYKGRSPELAARLAAASANVVIDVSIRTWAESGGTANIRRVVNRSLELIRAGDVPIAEPAVKR</sequence>
<dbReference type="Pfam" id="PF00440">
    <property type="entry name" value="TetR_N"/>
    <property type="match status" value="1"/>
</dbReference>
<dbReference type="PANTHER" id="PTHR30055">
    <property type="entry name" value="HTH-TYPE TRANSCRIPTIONAL REGULATOR RUTR"/>
    <property type="match status" value="1"/>
</dbReference>
<dbReference type="Gene3D" id="1.10.10.60">
    <property type="entry name" value="Homeodomain-like"/>
    <property type="match status" value="1"/>
</dbReference>
<dbReference type="SUPFAM" id="SSF46689">
    <property type="entry name" value="Homeodomain-like"/>
    <property type="match status" value="1"/>
</dbReference>
<keyword evidence="7" id="KW-1185">Reference proteome</keyword>
<dbReference type="Proteomes" id="UP001519332">
    <property type="component" value="Unassembled WGS sequence"/>
</dbReference>
<dbReference type="EMBL" id="JAGINW010000001">
    <property type="protein sequence ID" value="MBP2330022.1"/>
    <property type="molecule type" value="Genomic_DNA"/>
</dbReference>
<comment type="caution">
    <text evidence="6">The sequence shown here is derived from an EMBL/GenBank/DDBJ whole genome shotgun (WGS) entry which is preliminary data.</text>
</comment>